<organism evidence="1 2">
    <name type="scientific">Conidiobolus coronatus (strain ATCC 28846 / CBS 209.66 / NRRL 28638)</name>
    <name type="common">Delacroixia coronata</name>
    <dbReference type="NCBI Taxonomy" id="796925"/>
    <lineage>
        <taxon>Eukaryota</taxon>
        <taxon>Fungi</taxon>
        <taxon>Fungi incertae sedis</taxon>
        <taxon>Zoopagomycota</taxon>
        <taxon>Entomophthoromycotina</taxon>
        <taxon>Entomophthoromycetes</taxon>
        <taxon>Entomophthorales</taxon>
        <taxon>Ancylistaceae</taxon>
        <taxon>Conidiobolus</taxon>
    </lineage>
</organism>
<dbReference type="AlphaFoldDB" id="A0A137NVB3"/>
<sequence>MAIVIDTHYKKLTLSGAIRTLDNLLDNYYQNSYHSPLDTLNQFVGGVSQILSERCCYIYKKGKNKNMKCLRARLASTGGNYIGDKCGRHSPKELKNPKKTTIRKQPNADSAPEIISLDPLKNNSDAIKKFQIDIVDWNDPLPAPRAPLQKYYTNPDTELQHLYDNFYIDTEDILVLKNTKDTLACKWIFISKINRESGATRVFSETILAELNKQQKINHYDYKVDESGEYLGQVDAVKIVQALKYARDKAQNAKALVSNAFSSKTPNLLISSPNKSLMDPESYLEECYNNPQYLEAYNVWLRANLSTHESE</sequence>
<accession>A0A137NVB3</accession>
<proteinExistence type="predicted"/>
<name>A0A137NVB3_CONC2</name>
<keyword evidence="2" id="KW-1185">Reference proteome</keyword>
<protein>
    <submittedName>
        <fullName evidence="1">Uncharacterized protein</fullName>
    </submittedName>
</protein>
<gene>
    <name evidence="1" type="ORF">CONCODRAFT_73478</name>
</gene>
<dbReference type="EMBL" id="KQ964695">
    <property type="protein sequence ID" value="KXN66707.1"/>
    <property type="molecule type" value="Genomic_DNA"/>
</dbReference>
<dbReference type="Proteomes" id="UP000070444">
    <property type="component" value="Unassembled WGS sequence"/>
</dbReference>
<reference evidence="1 2" key="1">
    <citation type="journal article" date="2015" name="Genome Biol. Evol.">
        <title>Phylogenomic analyses indicate that early fungi evolved digesting cell walls of algal ancestors of land plants.</title>
        <authorList>
            <person name="Chang Y."/>
            <person name="Wang S."/>
            <person name="Sekimoto S."/>
            <person name="Aerts A.L."/>
            <person name="Choi C."/>
            <person name="Clum A."/>
            <person name="LaButti K.M."/>
            <person name="Lindquist E.A."/>
            <person name="Yee Ngan C."/>
            <person name="Ohm R.A."/>
            <person name="Salamov A.A."/>
            <person name="Grigoriev I.V."/>
            <person name="Spatafora J.W."/>
            <person name="Berbee M.L."/>
        </authorList>
    </citation>
    <scope>NUCLEOTIDE SEQUENCE [LARGE SCALE GENOMIC DNA]</scope>
    <source>
        <strain evidence="1 2">NRRL 28638</strain>
    </source>
</reference>
<evidence type="ECO:0000313" key="2">
    <source>
        <dbReference type="Proteomes" id="UP000070444"/>
    </source>
</evidence>
<evidence type="ECO:0000313" key="1">
    <source>
        <dbReference type="EMBL" id="KXN66707.1"/>
    </source>
</evidence>